<reference evidence="3" key="1">
    <citation type="submission" date="2021-06" db="EMBL/GenBank/DDBJ databases">
        <authorList>
            <person name="Hodson N. C."/>
            <person name="Mongue J. A."/>
            <person name="Jaron S. K."/>
        </authorList>
    </citation>
    <scope>NUCLEOTIDE SEQUENCE</scope>
</reference>
<accession>A0A8J2PF90</accession>
<dbReference type="OrthoDB" id="6140367at2759"/>
<dbReference type="Pfam" id="PF02865">
    <property type="entry name" value="STAT_int"/>
    <property type="match status" value="1"/>
</dbReference>
<dbReference type="PANTHER" id="PTHR11801">
    <property type="entry name" value="SIGNAL TRANSDUCER AND ACTIVATOR OF TRANSCRIPTION"/>
    <property type="match status" value="1"/>
</dbReference>
<keyword evidence="4" id="KW-1185">Reference proteome</keyword>
<proteinExistence type="predicted"/>
<dbReference type="AlphaFoldDB" id="A0A8J2PF90"/>
<dbReference type="InterPro" id="IPR048988">
    <property type="entry name" value="STAT_linker"/>
</dbReference>
<keyword evidence="1" id="KW-0727">SH2 domain</keyword>
<organism evidence="3 4">
    <name type="scientific">Allacma fusca</name>
    <dbReference type="NCBI Taxonomy" id="39272"/>
    <lineage>
        <taxon>Eukaryota</taxon>
        <taxon>Metazoa</taxon>
        <taxon>Ecdysozoa</taxon>
        <taxon>Arthropoda</taxon>
        <taxon>Hexapoda</taxon>
        <taxon>Collembola</taxon>
        <taxon>Symphypleona</taxon>
        <taxon>Sminthuridae</taxon>
        <taxon>Allacma</taxon>
    </lineage>
</organism>
<dbReference type="EMBL" id="CAJVCH010278355">
    <property type="protein sequence ID" value="CAG7734897.1"/>
    <property type="molecule type" value="Genomic_DNA"/>
</dbReference>
<dbReference type="InterPro" id="IPR001217">
    <property type="entry name" value="STAT"/>
</dbReference>
<dbReference type="GO" id="GO:0003700">
    <property type="term" value="F:DNA-binding transcription factor activity"/>
    <property type="evidence" value="ECO:0007669"/>
    <property type="project" value="InterPro"/>
</dbReference>
<evidence type="ECO:0000313" key="4">
    <source>
        <dbReference type="Proteomes" id="UP000708208"/>
    </source>
</evidence>
<evidence type="ECO:0000259" key="2">
    <source>
        <dbReference type="SMART" id="SM00964"/>
    </source>
</evidence>
<gene>
    <name evidence="3" type="ORF">AFUS01_LOCUS23259</name>
</gene>
<sequence>MAAIAAPRSQRHWDRVNNLNKTSQQRLYTFYCKNKIFIEVRATLAAWIENNFLYSTYVPSNAEHYEHISQLCEKYFIEIERAAKDASCPANGFALQFKMIDALQKLRSLSTAELYERTKNYLNEELRLIKSEEAPEASLSISIKEVQLMISSVALLRDQFLAVALPLQDFKKNLRELCIEPHSPRGLLYDTVNAFAERQNVIIPSHNGSEESENYSVCSIIRQQETVALQAAGNLYLSLHGLVQCLHQNFLQHIKWSKITFDSTLSLHTVQTWCKETFGIIIRMNEILQFCIHYPIIPYIQYELDESLKQDILYFQTELETLIHPLLTSSMALLHQPDQVKNVVLTDTQAAEIYRRTPTNIIKEVFGRVSKNIGTIKTVKMAEKENLTPSVCEFKNKFSIPNEKRGKATNSRNVSQKYCLVYYTMFRIGNNSYPVWCCSTPFVYTTHSNQFPEGWGTIFWDRYFHKPGREPFVVPEEVPWSELIVALNKFFKVMTETDWNFTEANRRCLWERCFRTTAHFSEDYLISRKSFFQKDSVSSKGIWGWFYSCIDLVKKHLKTQWGNGDIVGFINDSEAEDIIMKTDPGTCLLKFSNHSEGGISILSVRSVEFFQEQSLNECVKRTECTEPFICKDLEQMSLPERIQNRLPPYRAILRAVHPIFKQARAIGSSNGSCESNCSRNRDVKMFLVMLAVGDQLPEWYRSSNLGTVDSKTTWDNLCKRNDWTAKDFTGSSF</sequence>
<dbReference type="Proteomes" id="UP000708208">
    <property type="component" value="Unassembled WGS sequence"/>
</dbReference>
<name>A0A8J2PF90_9HEXA</name>
<dbReference type="Pfam" id="PF21354">
    <property type="entry name" value="STAT_linker"/>
    <property type="match status" value="1"/>
</dbReference>
<dbReference type="SMART" id="SM00964">
    <property type="entry name" value="STAT_int"/>
    <property type="match status" value="1"/>
</dbReference>
<comment type="caution">
    <text evidence="3">The sequence shown here is derived from an EMBL/GenBank/DDBJ whole genome shotgun (WGS) entry which is preliminary data.</text>
</comment>
<dbReference type="InterPro" id="IPR013799">
    <property type="entry name" value="STAT_TF_prot_interaction"/>
</dbReference>
<evidence type="ECO:0000256" key="1">
    <source>
        <dbReference type="ARBA" id="ARBA00022999"/>
    </source>
</evidence>
<evidence type="ECO:0000313" key="3">
    <source>
        <dbReference type="EMBL" id="CAG7734897.1"/>
    </source>
</evidence>
<protein>
    <recommendedName>
        <fullName evidence="2">STAT transcription factor protein interaction domain-containing protein</fullName>
    </recommendedName>
</protein>
<dbReference type="GO" id="GO:0007165">
    <property type="term" value="P:signal transduction"/>
    <property type="evidence" value="ECO:0007669"/>
    <property type="project" value="InterPro"/>
</dbReference>
<feature type="domain" description="STAT transcription factor protein interaction" evidence="2">
    <location>
        <begin position="9"/>
        <end position="135"/>
    </location>
</feature>